<name>A0ABN8LKW3_9CNID</name>
<feature type="region of interest" description="Disordered" evidence="2">
    <location>
        <begin position="44"/>
        <end position="73"/>
    </location>
</feature>
<keyword evidence="4" id="KW-1185">Reference proteome</keyword>
<feature type="coiled-coil region" evidence="1">
    <location>
        <begin position="215"/>
        <end position="263"/>
    </location>
</feature>
<feature type="compositionally biased region" description="Basic and acidic residues" evidence="2">
    <location>
        <begin position="346"/>
        <end position="358"/>
    </location>
</feature>
<sequence length="397" mass="45963">MTSLVPASFNIRSDEFAIYPYGFPATLPQPSIVLRVEHQQSLVPQNGRQAPHLPPAGSQSLHETLKPGTRNERYGGPPFLSTVKLLRERLFYLGGKEDDERKELKSNKLWESEIRFCHGSKLQHYKVVAKYSRRCFALVEKIDEQIKQGKTKITRSKELSQALFLTLYGRSEAEKYSILEKLANQEIKVSEIKKFFPSKDSEQTSSEEQRSIAAVIQLERDNKKLHEQIERLRDNIKEISDQLMVAERENERLTEEIRKYLKRKLRKRGNVTSKRKRTTKQSSPVKKKTVRRTKMAFDDDDDQDDVEDVSDDDDDDEEEEEEDYNVDDDDYSGDDDDGDNDDNELNESKSEVRDDGEGNQKTLWIIPFGDDDEQTGYLICEMNQTATKALRQLSMPP</sequence>
<proteinExistence type="predicted"/>
<evidence type="ECO:0000313" key="4">
    <source>
        <dbReference type="Proteomes" id="UP001159427"/>
    </source>
</evidence>
<feature type="region of interest" description="Disordered" evidence="2">
    <location>
        <begin position="266"/>
        <end position="370"/>
    </location>
</feature>
<accession>A0ABN8LKW3</accession>
<dbReference type="Proteomes" id="UP001159427">
    <property type="component" value="Unassembled WGS sequence"/>
</dbReference>
<gene>
    <name evidence="3" type="ORF">PEVE_00027619</name>
</gene>
<feature type="compositionally biased region" description="Basic and acidic residues" evidence="2">
    <location>
        <begin position="63"/>
        <end position="73"/>
    </location>
</feature>
<organism evidence="3 4">
    <name type="scientific">Porites evermanni</name>
    <dbReference type="NCBI Taxonomy" id="104178"/>
    <lineage>
        <taxon>Eukaryota</taxon>
        <taxon>Metazoa</taxon>
        <taxon>Cnidaria</taxon>
        <taxon>Anthozoa</taxon>
        <taxon>Hexacorallia</taxon>
        <taxon>Scleractinia</taxon>
        <taxon>Fungiina</taxon>
        <taxon>Poritidae</taxon>
        <taxon>Porites</taxon>
    </lineage>
</organism>
<dbReference type="EMBL" id="CALNXI010000038">
    <property type="protein sequence ID" value="CAH3016262.1"/>
    <property type="molecule type" value="Genomic_DNA"/>
</dbReference>
<evidence type="ECO:0000256" key="2">
    <source>
        <dbReference type="SAM" id="MobiDB-lite"/>
    </source>
</evidence>
<feature type="compositionally biased region" description="Basic residues" evidence="2">
    <location>
        <begin position="266"/>
        <end position="294"/>
    </location>
</feature>
<feature type="compositionally biased region" description="Acidic residues" evidence="2">
    <location>
        <begin position="298"/>
        <end position="345"/>
    </location>
</feature>
<evidence type="ECO:0000256" key="1">
    <source>
        <dbReference type="SAM" id="Coils"/>
    </source>
</evidence>
<keyword evidence="1" id="KW-0175">Coiled coil</keyword>
<comment type="caution">
    <text evidence="3">The sequence shown here is derived from an EMBL/GenBank/DDBJ whole genome shotgun (WGS) entry which is preliminary data.</text>
</comment>
<evidence type="ECO:0000313" key="3">
    <source>
        <dbReference type="EMBL" id="CAH3016262.1"/>
    </source>
</evidence>
<protein>
    <submittedName>
        <fullName evidence="3">Uncharacterized protein</fullName>
    </submittedName>
</protein>
<reference evidence="3 4" key="1">
    <citation type="submission" date="2022-05" db="EMBL/GenBank/DDBJ databases">
        <authorList>
            <consortium name="Genoscope - CEA"/>
            <person name="William W."/>
        </authorList>
    </citation>
    <scope>NUCLEOTIDE SEQUENCE [LARGE SCALE GENOMIC DNA]</scope>
</reference>